<sequence>MISILSRYLKLKSSGYYYSQNYKNYRKKSHSKTLNLFYKAAKEIPAYKDFLKKNKIKYENIKSIEDFKRIPVTTKENYIQEYDLKQRCWNGEITKIHTFAASSGSTGDPLFWPRDVVEEVEGAQIHELLFDKVYQVRKYKTLFINSFGLGNWIAGIYTEMCLYLMRLHGLPFTLASPGYNQEETFKVIKGFSHYFDQTIIACHPPILKMMVENGKNEAINWEKLNIKFLGAGEGFSENWRDYLLSLVGQHDKFRTIINIYGSADAGLMGFETPLSIALHRETAGNHLLNRILFKSERNPYLYQFDPLKKYIESVDDEIVLTMNSAMPLLRYNIHDNGSTLESAFLLDTVNERSPLFLKTLKVLNIQPKDWQFPFVYIFGRGQYMTSFYGVNIYPENIKAVLEHTSLQSSVTGRFVVSKDADSSQDPYMILRIELKPDVRISKNLMNKTRRLFVKILKDINSEYNQVEDKFKEKMHPKIILHKYNDPVLFPEGKIKKMG</sequence>
<dbReference type="EMBL" id="MGGE01000022">
    <property type="protein sequence ID" value="OGM21228.1"/>
    <property type="molecule type" value="Genomic_DNA"/>
</dbReference>
<dbReference type="Gene3D" id="3.40.50.12780">
    <property type="entry name" value="N-terminal domain of ligase-like"/>
    <property type="match status" value="1"/>
</dbReference>
<dbReference type="Proteomes" id="UP000178419">
    <property type="component" value="Unassembled WGS sequence"/>
</dbReference>
<evidence type="ECO:0008006" key="3">
    <source>
        <dbReference type="Google" id="ProtNLM"/>
    </source>
</evidence>
<dbReference type="InterPro" id="IPR042099">
    <property type="entry name" value="ANL_N_sf"/>
</dbReference>
<dbReference type="AlphaFoldDB" id="A0A1F7Y3J3"/>
<dbReference type="PANTHER" id="PTHR43845:SF1">
    <property type="entry name" value="BLR5969 PROTEIN"/>
    <property type="match status" value="1"/>
</dbReference>
<accession>A0A1F7Y3J3</accession>
<evidence type="ECO:0000313" key="2">
    <source>
        <dbReference type="Proteomes" id="UP000178419"/>
    </source>
</evidence>
<gene>
    <name evidence="1" type="ORF">A2714_05475</name>
</gene>
<comment type="caution">
    <text evidence="1">The sequence shown here is derived from an EMBL/GenBank/DDBJ whole genome shotgun (WGS) entry which is preliminary data.</text>
</comment>
<organism evidence="1 2">
    <name type="scientific">Candidatus Woesebacteria bacterium RIFCSPHIGHO2_01_FULL_38_9</name>
    <dbReference type="NCBI Taxonomy" id="1802492"/>
    <lineage>
        <taxon>Bacteria</taxon>
        <taxon>Candidatus Woeseibacteriota</taxon>
    </lineage>
</organism>
<proteinExistence type="predicted"/>
<name>A0A1F7Y3J3_9BACT</name>
<dbReference type="PANTHER" id="PTHR43845">
    <property type="entry name" value="BLR5969 PROTEIN"/>
    <property type="match status" value="1"/>
</dbReference>
<reference evidence="1 2" key="1">
    <citation type="journal article" date="2016" name="Nat. Commun.">
        <title>Thousands of microbial genomes shed light on interconnected biogeochemical processes in an aquifer system.</title>
        <authorList>
            <person name="Anantharaman K."/>
            <person name="Brown C.T."/>
            <person name="Hug L.A."/>
            <person name="Sharon I."/>
            <person name="Castelle C.J."/>
            <person name="Probst A.J."/>
            <person name="Thomas B.C."/>
            <person name="Singh A."/>
            <person name="Wilkins M.J."/>
            <person name="Karaoz U."/>
            <person name="Brodie E.L."/>
            <person name="Williams K.H."/>
            <person name="Hubbard S.S."/>
            <person name="Banfield J.F."/>
        </authorList>
    </citation>
    <scope>NUCLEOTIDE SEQUENCE [LARGE SCALE GENOMIC DNA]</scope>
</reference>
<protein>
    <recommendedName>
        <fullName evidence="3">Phenylacetate--CoA ligase</fullName>
    </recommendedName>
</protein>
<evidence type="ECO:0000313" key="1">
    <source>
        <dbReference type="EMBL" id="OGM21228.1"/>
    </source>
</evidence>
<dbReference type="SUPFAM" id="SSF56801">
    <property type="entry name" value="Acetyl-CoA synthetase-like"/>
    <property type="match status" value="1"/>
</dbReference>